<dbReference type="Proteomes" id="UP000264141">
    <property type="component" value="Unassembled WGS sequence"/>
</dbReference>
<reference evidence="3 4" key="1">
    <citation type="journal article" date="2018" name="Nat. Biotechnol.">
        <title>A standardized bacterial taxonomy based on genome phylogeny substantially revises the tree of life.</title>
        <authorList>
            <person name="Parks D.H."/>
            <person name="Chuvochina M."/>
            <person name="Waite D.W."/>
            <person name="Rinke C."/>
            <person name="Skarshewski A."/>
            <person name="Chaumeil P.A."/>
            <person name="Hugenholtz P."/>
        </authorList>
    </citation>
    <scope>NUCLEOTIDE SEQUENCE [LARGE SCALE GENOMIC DNA]</scope>
    <source>
        <strain evidence="3">UBA8781</strain>
    </source>
</reference>
<name>A0A3D1JIH7_9CHLR</name>
<dbReference type="STRING" id="229919.GCA_001050195_00162"/>
<proteinExistence type="predicted"/>
<feature type="transmembrane region" description="Helical" evidence="1">
    <location>
        <begin position="182"/>
        <end position="205"/>
    </location>
</feature>
<comment type="caution">
    <text evidence="3">The sequence shown here is derived from an EMBL/GenBank/DDBJ whole genome shotgun (WGS) entry which is preliminary data.</text>
</comment>
<keyword evidence="1" id="KW-0472">Membrane</keyword>
<feature type="transmembrane region" description="Helical" evidence="1">
    <location>
        <begin position="147"/>
        <end position="170"/>
    </location>
</feature>
<dbReference type="InterPro" id="IPR000326">
    <property type="entry name" value="PAP2/HPO"/>
</dbReference>
<keyword evidence="1" id="KW-1133">Transmembrane helix</keyword>
<dbReference type="PANTHER" id="PTHR14969">
    <property type="entry name" value="SPHINGOSINE-1-PHOSPHATE PHOSPHOHYDROLASE"/>
    <property type="match status" value="1"/>
</dbReference>
<dbReference type="GO" id="GO:0042392">
    <property type="term" value="F:sphingosine-1-phosphate phosphatase activity"/>
    <property type="evidence" value="ECO:0007669"/>
    <property type="project" value="TreeGrafter"/>
</dbReference>
<protein>
    <recommendedName>
        <fullName evidence="2">Phosphatidic acid phosphatase type 2/haloperoxidase domain-containing protein</fullName>
    </recommendedName>
</protein>
<dbReference type="Gene3D" id="1.20.144.10">
    <property type="entry name" value="Phosphatidic acid phosphatase type 2/haloperoxidase"/>
    <property type="match status" value="1"/>
</dbReference>
<accession>A0A3D1JIH7</accession>
<feature type="domain" description="Phosphatidic acid phosphatase type 2/haloperoxidase" evidence="2">
    <location>
        <begin position="97"/>
        <end position="203"/>
    </location>
</feature>
<keyword evidence="1" id="KW-0812">Transmembrane</keyword>
<gene>
    <name evidence="3" type="ORF">DEQ80_10630</name>
</gene>
<feature type="transmembrane region" description="Helical" evidence="1">
    <location>
        <begin position="20"/>
        <end position="45"/>
    </location>
</feature>
<organism evidence="3 4">
    <name type="scientific">Anaerolinea thermolimosa</name>
    <dbReference type="NCBI Taxonomy" id="229919"/>
    <lineage>
        <taxon>Bacteria</taxon>
        <taxon>Bacillati</taxon>
        <taxon>Chloroflexota</taxon>
        <taxon>Anaerolineae</taxon>
        <taxon>Anaerolineales</taxon>
        <taxon>Anaerolineaceae</taxon>
        <taxon>Anaerolinea</taxon>
    </lineage>
</organism>
<dbReference type="Pfam" id="PF01569">
    <property type="entry name" value="PAP2"/>
    <property type="match status" value="1"/>
</dbReference>
<dbReference type="SMART" id="SM00014">
    <property type="entry name" value="acidPPc"/>
    <property type="match status" value="1"/>
</dbReference>
<evidence type="ECO:0000313" key="3">
    <source>
        <dbReference type="EMBL" id="HCE18303.1"/>
    </source>
</evidence>
<sequence>MAAPCPAPMLKLAWTWTNPSSWICYALIFLIPEPHGLMLQTLLSLDARLTARLRLPSEHSRWWAPAVFLAHSGDSWLWMSGFLLLWLVGNPPLRRWAVFFAVAVGIQALSIFALKQTIRRQRPPGEWGTLYRNFDPHSFPSGHATRAFLLAVLAAGNGPTWLSLVLAFWAPLVSLARVATGVHYLSDIAAGAILGLLMGGIFLAAQPTLSTMLSFLF</sequence>
<dbReference type="EMBL" id="DPBP01000041">
    <property type="protein sequence ID" value="HCE18303.1"/>
    <property type="molecule type" value="Genomic_DNA"/>
</dbReference>
<dbReference type="PANTHER" id="PTHR14969:SF13">
    <property type="entry name" value="AT30094P"/>
    <property type="match status" value="1"/>
</dbReference>
<evidence type="ECO:0000313" key="4">
    <source>
        <dbReference type="Proteomes" id="UP000264141"/>
    </source>
</evidence>
<feature type="transmembrane region" description="Helical" evidence="1">
    <location>
        <begin position="95"/>
        <end position="114"/>
    </location>
</feature>
<dbReference type="InterPro" id="IPR036938">
    <property type="entry name" value="PAP2/HPO_sf"/>
</dbReference>
<evidence type="ECO:0000259" key="2">
    <source>
        <dbReference type="SMART" id="SM00014"/>
    </source>
</evidence>
<dbReference type="AlphaFoldDB" id="A0A3D1JIH7"/>
<dbReference type="SUPFAM" id="SSF48317">
    <property type="entry name" value="Acid phosphatase/Vanadium-dependent haloperoxidase"/>
    <property type="match status" value="1"/>
</dbReference>
<evidence type="ECO:0000256" key="1">
    <source>
        <dbReference type="SAM" id="Phobius"/>
    </source>
</evidence>
<feature type="transmembrane region" description="Helical" evidence="1">
    <location>
        <begin position="66"/>
        <end position="89"/>
    </location>
</feature>